<evidence type="ECO:0000259" key="7">
    <source>
        <dbReference type="PROSITE" id="PS50801"/>
    </source>
</evidence>
<dbReference type="PROSITE" id="PS50801">
    <property type="entry name" value="STAS"/>
    <property type="match status" value="1"/>
</dbReference>
<comment type="caution">
    <text evidence="8">The sequence shown here is derived from an EMBL/GenBank/DDBJ whole genome shotgun (WGS) entry which is preliminary data.</text>
</comment>
<dbReference type="PANTHER" id="PTHR43310:SF2">
    <property type="entry name" value="SLC26A_SULP TRANSPORTER DOMAIN-CONTAINING PROTEIN"/>
    <property type="match status" value="1"/>
</dbReference>
<keyword evidence="3 5" id="KW-1133">Transmembrane helix</keyword>
<feature type="transmembrane region" description="Helical" evidence="5">
    <location>
        <begin position="269"/>
        <end position="287"/>
    </location>
</feature>
<dbReference type="Pfam" id="PF00027">
    <property type="entry name" value="cNMP_binding"/>
    <property type="match status" value="1"/>
</dbReference>
<dbReference type="Gene3D" id="3.30.750.24">
    <property type="entry name" value="STAS domain"/>
    <property type="match status" value="1"/>
</dbReference>
<keyword evidence="9" id="KW-1185">Reference proteome</keyword>
<dbReference type="Gene3D" id="2.60.120.10">
    <property type="entry name" value="Jelly Rolls"/>
    <property type="match status" value="1"/>
</dbReference>
<dbReference type="InterPro" id="IPR002645">
    <property type="entry name" value="STAS_dom"/>
</dbReference>
<dbReference type="InterPro" id="IPR014710">
    <property type="entry name" value="RmlC-like_jellyroll"/>
</dbReference>
<evidence type="ECO:0000313" key="8">
    <source>
        <dbReference type="EMBL" id="CAD6519066.1"/>
    </source>
</evidence>
<dbReference type="SMART" id="SM00100">
    <property type="entry name" value="cNMP"/>
    <property type="match status" value="1"/>
</dbReference>
<evidence type="ECO:0000256" key="5">
    <source>
        <dbReference type="SAM" id="Phobius"/>
    </source>
</evidence>
<dbReference type="PROSITE" id="PS50042">
    <property type="entry name" value="CNMP_BINDING_3"/>
    <property type="match status" value="1"/>
</dbReference>
<dbReference type="InterPro" id="IPR011547">
    <property type="entry name" value="SLC26A/SulP_dom"/>
</dbReference>
<sequence>MRTAASLSGIVPMNIQCRRAPRTAYGLRTAFDRLSIADGYWIAPHRASRIPLSIHVKPGNTATVADAPPRSRVAALPGDLAAGAVSALVMLCYAMSLGTMIFSADLARYAMLGVPTALVSCVVTALVIALTSSMRLNIGGPDSNAAAFLAGVAAGVASSVRADGGSPQTLLLTVLIAIALCSLVTGVVLYAIGSSKRSRSLQFLPYPVLGGFLAGTGYLLLAGAFRVMTGEPLHWRTLALLTHLHWLAWLPALVVGVLATVLMRTWKHVAALPLTLAFGILLFYVLLRAAGLSIDEARGMGLLLPRVALRLTGIPELHLRAQLAQGGIDWTAIAAHLPESLVVTSVSAITILMNSTAIGAATGEEVDLNREMRAAGLANLASGLLGGMVGYQSFNRSMLNARVGATSRMAGVFASLACLVVLAVSPGFVALFPVPVLVGLQLFMGLRLIVQWVVGAWTKLAWYEYLLVPVILGTIAAWGVIIGVGAGVIAACMMFTLLYGRVSCIRMEFDLRTRTSNVERNIEDTEALRGLGAQVCGMCLQGFLFFGTANSILQRIRERLAARDPVLVRFVVLDFASTQGIDASVSISFVKLRQLCATMGADLILTALPPRSRDLLTKTGTLNLRIREFDTLDAGLEWVEDQLLGASAFAPKLGDDLNALLAPHFTASALNTLSSRLEVHDLQAGEALFLRGDPGDALYIIERGRLAVSLPLGTGRSVRLRVCLPGTVIGEMAMYTQQPRSADVFAEVPTRVRRLSLAALVALEQDNPPAAQQFHRFLVKVIASRLALATEALRAAY</sequence>
<dbReference type="CDD" id="cd00038">
    <property type="entry name" value="CAP_ED"/>
    <property type="match status" value="1"/>
</dbReference>
<protein>
    <recommendedName>
        <fullName evidence="10">SulP family sulfate permease</fullName>
    </recommendedName>
</protein>
<dbReference type="Pfam" id="PF00916">
    <property type="entry name" value="Sulfate_transp"/>
    <property type="match status" value="1"/>
</dbReference>
<dbReference type="SUPFAM" id="SSF52091">
    <property type="entry name" value="SpoIIaa-like"/>
    <property type="match status" value="1"/>
</dbReference>
<feature type="transmembrane region" description="Helical" evidence="5">
    <location>
        <begin position="80"/>
        <end position="103"/>
    </location>
</feature>
<dbReference type="SUPFAM" id="SSF51206">
    <property type="entry name" value="cAMP-binding domain-like"/>
    <property type="match status" value="1"/>
</dbReference>
<keyword evidence="4 5" id="KW-0472">Membrane</keyword>
<dbReference type="Proteomes" id="UP000656319">
    <property type="component" value="Unassembled WGS sequence"/>
</dbReference>
<name>A0ABN7HHN7_9BURK</name>
<dbReference type="InterPro" id="IPR000595">
    <property type="entry name" value="cNMP-bd_dom"/>
</dbReference>
<evidence type="ECO:0000256" key="1">
    <source>
        <dbReference type="ARBA" id="ARBA00004141"/>
    </source>
</evidence>
<accession>A0ABN7HHN7</accession>
<feature type="domain" description="Cyclic nucleotide-binding" evidence="6">
    <location>
        <begin position="661"/>
        <end position="756"/>
    </location>
</feature>
<dbReference type="PROSITE" id="PS00889">
    <property type="entry name" value="CNMP_BINDING_2"/>
    <property type="match status" value="1"/>
</dbReference>
<evidence type="ECO:0000256" key="2">
    <source>
        <dbReference type="ARBA" id="ARBA00022692"/>
    </source>
</evidence>
<evidence type="ECO:0000256" key="3">
    <source>
        <dbReference type="ARBA" id="ARBA00022989"/>
    </source>
</evidence>
<feature type="domain" description="STAS" evidence="7">
    <location>
        <begin position="540"/>
        <end position="639"/>
    </location>
</feature>
<evidence type="ECO:0000313" key="9">
    <source>
        <dbReference type="Proteomes" id="UP000656319"/>
    </source>
</evidence>
<dbReference type="InterPro" id="IPR018488">
    <property type="entry name" value="cNMP-bd_CS"/>
</dbReference>
<feature type="transmembrane region" description="Helical" evidence="5">
    <location>
        <begin position="109"/>
        <end position="131"/>
    </location>
</feature>
<keyword evidence="2 5" id="KW-0812">Transmembrane</keyword>
<dbReference type="EMBL" id="CAJHCQ010000002">
    <property type="protein sequence ID" value="CAD6519066.1"/>
    <property type="molecule type" value="Genomic_DNA"/>
</dbReference>
<dbReference type="CDD" id="cd07042">
    <property type="entry name" value="STAS_SulP_like_sulfate_transporter"/>
    <property type="match status" value="1"/>
</dbReference>
<evidence type="ECO:0000259" key="6">
    <source>
        <dbReference type="PROSITE" id="PS50042"/>
    </source>
</evidence>
<evidence type="ECO:0000256" key="4">
    <source>
        <dbReference type="ARBA" id="ARBA00023136"/>
    </source>
</evidence>
<evidence type="ECO:0008006" key="10">
    <source>
        <dbReference type="Google" id="ProtNLM"/>
    </source>
</evidence>
<dbReference type="InterPro" id="IPR036513">
    <property type="entry name" value="STAS_dom_sf"/>
</dbReference>
<dbReference type="InterPro" id="IPR018490">
    <property type="entry name" value="cNMP-bd_dom_sf"/>
</dbReference>
<reference evidence="8 9" key="1">
    <citation type="submission" date="2020-10" db="EMBL/GenBank/DDBJ databases">
        <authorList>
            <person name="Peeters C."/>
        </authorList>
    </citation>
    <scope>NUCLEOTIDE SEQUENCE [LARGE SCALE GENOMIC DNA]</scope>
    <source>
        <strain evidence="8 9">LMG 27952</strain>
    </source>
</reference>
<proteinExistence type="predicted"/>
<feature type="transmembrane region" description="Helical" evidence="5">
    <location>
        <begin position="168"/>
        <end position="192"/>
    </location>
</feature>
<feature type="transmembrane region" description="Helical" evidence="5">
    <location>
        <begin position="204"/>
        <end position="224"/>
    </location>
</feature>
<feature type="transmembrane region" description="Helical" evidence="5">
    <location>
        <begin position="444"/>
        <end position="463"/>
    </location>
</feature>
<feature type="transmembrane region" description="Helical" evidence="5">
    <location>
        <begin position="475"/>
        <end position="499"/>
    </location>
</feature>
<gene>
    <name evidence="8" type="ORF">LMG27952_01099</name>
</gene>
<feature type="transmembrane region" description="Helical" evidence="5">
    <location>
        <begin position="244"/>
        <end position="262"/>
    </location>
</feature>
<feature type="transmembrane region" description="Helical" evidence="5">
    <location>
        <begin position="412"/>
        <end position="432"/>
    </location>
</feature>
<dbReference type="InterPro" id="IPR052706">
    <property type="entry name" value="Membrane-Transporter-like"/>
</dbReference>
<feature type="transmembrane region" description="Helical" evidence="5">
    <location>
        <begin position="374"/>
        <end position="392"/>
    </location>
</feature>
<organism evidence="8 9">
    <name type="scientific">Paraburkholderia hiiakae</name>
    <dbReference type="NCBI Taxonomy" id="1081782"/>
    <lineage>
        <taxon>Bacteria</taxon>
        <taxon>Pseudomonadati</taxon>
        <taxon>Pseudomonadota</taxon>
        <taxon>Betaproteobacteria</taxon>
        <taxon>Burkholderiales</taxon>
        <taxon>Burkholderiaceae</taxon>
        <taxon>Paraburkholderia</taxon>
    </lineage>
</organism>
<dbReference type="PANTHER" id="PTHR43310">
    <property type="entry name" value="SULFATE TRANSPORTER YBAR-RELATED"/>
    <property type="match status" value="1"/>
</dbReference>
<comment type="subcellular location">
    <subcellularLocation>
        <location evidence="1">Membrane</location>
        <topology evidence="1">Multi-pass membrane protein</topology>
    </subcellularLocation>
</comment>
<dbReference type="Pfam" id="PF01740">
    <property type="entry name" value="STAS"/>
    <property type="match status" value="1"/>
</dbReference>